<name>A0A6A5R2V5_AMPQU</name>
<evidence type="ECO:0000256" key="1">
    <source>
        <dbReference type="SAM" id="MobiDB-lite"/>
    </source>
</evidence>
<dbReference type="GO" id="GO:0003824">
    <property type="term" value="F:catalytic activity"/>
    <property type="evidence" value="ECO:0007669"/>
    <property type="project" value="InterPro"/>
</dbReference>
<keyword evidence="3" id="KW-1185">Reference proteome</keyword>
<dbReference type="Gene3D" id="3.40.140.10">
    <property type="entry name" value="Cytidine Deaminase, domain 2"/>
    <property type="match status" value="1"/>
</dbReference>
<dbReference type="EMBL" id="ML979132">
    <property type="protein sequence ID" value="KAF1921126.1"/>
    <property type="molecule type" value="Genomic_DNA"/>
</dbReference>
<organism evidence="2 3">
    <name type="scientific">Ampelomyces quisqualis</name>
    <name type="common">Powdery mildew agent</name>
    <dbReference type="NCBI Taxonomy" id="50730"/>
    <lineage>
        <taxon>Eukaryota</taxon>
        <taxon>Fungi</taxon>
        <taxon>Dikarya</taxon>
        <taxon>Ascomycota</taxon>
        <taxon>Pezizomycotina</taxon>
        <taxon>Dothideomycetes</taxon>
        <taxon>Pleosporomycetidae</taxon>
        <taxon>Pleosporales</taxon>
        <taxon>Pleosporineae</taxon>
        <taxon>Phaeosphaeriaceae</taxon>
        <taxon>Ampelomyces</taxon>
    </lineage>
</organism>
<dbReference type="InterPro" id="IPR016193">
    <property type="entry name" value="Cytidine_deaminase-like"/>
</dbReference>
<reference evidence="2" key="1">
    <citation type="journal article" date="2020" name="Stud. Mycol.">
        <title>101 Dothideomycetes genomes: a test case for predicting lifestyles and emergence of pathogens.</title>
        <authorList>
            <person name="Haridas S."/>
            <person name="Albert R."/>
            <person name="Binder M."/>
            <person name="Bloem J."/>
            <person name="Labutti K."/>
            <person name="Salamov A."/>
            <person name="Andreopoulos B."/>
            <person name="Baker S."/>
            <person name="Barry K."/>
            <person name="Bills G."/>
            <person name="Bluhm B."/>
            <person name="Cannon C."/>
            <person name="Castanera R."/>
            <person name="Culley D."/>
            <person name="Daum C."/>
            <person name="Ezra D."/>
            <person name="Gonzalez J."/>
            <person name="Henrissat B."/>
            <person name="Kuo A."/>
            <person name="Liang C."/>
            <person name="Lipzen A."/>
            <person name="Lutzoni F."/>
            <person name="Magnuson J."/>
            <person name="Mondo S."/>
            <person name="Nolan M."/>
            <person name="Ohm R."/>
            <person name="Pangilinan J."/>
            <person name="Park H.-J."/>
            <person name="Ramirez L."/>
            <person name="Alfaro M."/>
            <person name="Sun H."/>
            <person name="Tritt A."/>
            <person name="Yoshinaga Y."/>
            <person name="Zwiers L.-H."/>
            <person name="Turgeon B."/>
            <person name="Goodwin S."/>
            <person name="Spatafora J."/>
            <person name="Crous P."/>
            <person name="Grigoriev I."/>
        </authorList>
    </citation>
    <scope>NUCLEOTIDE SEQUENCE</scope>
    <source>
        <strain evidence="2">HMLAC05119</strain>
    </source>
</reference>
<feature type="region of interest" description="Disordered" evidence="1">
    <location>
        <begin position="260"/>
        <end position="296"/>
    </location>
</feature>
<accession>A0A6A5R2V5</accession>
<dbReference type="SUPFAM" id="SSF53927">
    <property type="entry name" value="Cytidine deaminase-like"/>
    <property type="match status" value="1"/>
</dbReference>
<protein>
    <submittedName>
        <fullName evidence="2">Uncharacterized protein</fullName>
    </submittedName>
</protein>
<dbReference type="OrthoDB" id="9972196at2759"/>
<dbReference type="GO" id="GO:0006139">
    <property type="term" value="P:nucleobase-containing compound metabolic process"/>
    <property type="evidence" value="ECO:0007669"/>
    <property type="project" value="UniProtKB-ARBA"/>
</dbReference>
<evidence type="ECO:0000313" key="2">
    <source>
        <dbReference type="EMBL" id="KAF1921126.1"/>
    </source>
</evidence>
<feature type="compositionally biased region" description="Polar residues" evidence="1">
    <location>
        <begin position="264"/>
        <end position="275"/>
    </location>
</feature>
<feature type="region of interest" description="Disordered" evidence="1">
    <location>
        <begin position="76"/>
        <end position="96"/>
    </location>
</feature>
<gene>
    <name evidence="2" type="ORF">BDU57DRAFT_439618</name>
</gene>
<evidence type="ECO:0000313" key="3">
    <source>
        <dbReference type="Proteomes" id="UP000800096"/>
    </source>
</evidence>
<dbReference type="Proteomes" id="UP000800096">
    <property type="component" value="Unassembled WGS sequence"/>
</dbReference>
<sequence length="449" mass="49325">MKTDNYLNLCLEQAAKSPLRYRHGAVIVRGGKVIGQGYNDYRVGFDGGALKTGLLPLRSFDGPAMTELKKKRKNLGVKPNLGDESTKTFTPFEHTTGGGKLANTPLSMHSEMMAIQSALAAAGSVVSGAVSSQKPCFKLSGDDKRKARLRRDAIKLYVETICKYGDLNSLHLDRAALRLVFHSEEKNKNVASSLKNSAVKHRMKKEKKGHHNTCHNANNGQHKYSRSHCAHKSSASSMHNTVVDDTVCITTQPVRIASEKLSGSAHTPSPSTPQGQPILVPKGRTGQATRALRDRTKLPRLHGADIYVARLGWKLLTSNNESGTCCMIPHAEVEVEPPPRIATGSLHEELRNPQSRPRPDTTNMDKASEKHPSVLSSRPCYRCVTYMSSVGIKRVFWTAATGEWESAKVRDLVDAMDNLGLEQPMDVATTLNSVFVTKHEVLMLRRTMG</sequence>
<feature type="region of interest" description="Disordered" evidence="1">
    <location>
        <begin position="205"/>
        <end position="224"/>
    </location>
</feature>
<feature type="compositionally biased region" description="Polar residues" evidence="1">
    <location>
        <begin position="352"/>
        <end position="365"/>
    </location>
</feature>
<dbReference type="AlphaFoldDB" id="A0A6A5R2V5"/>
<feature type="region of interest" description="Disordered" evidence="1">
    <location>
        <begin position="344"/>
        <end position="372"/>
    </location>
</feature>
<proteinExistence type="predicted"/>